<dbReference type="AlphaFoldDB" id="A0A542SZJ6"/>
<proteinExistence type="predicted"/>
<evidence type="ECO:0000313" key="3">
    <source>
        <dbReference type="Proteomes" id="UP000318103"/>
    </source>
</evidence>
<organism evidence="2 3">
    <name type="scientific">Streptomyces puniciscabiei</name>
    <dbReference type="NCBI Taxonomy" id="164348"/>
    <lineage>
        <taxon>Bacteria</taxon>
        <taxon>Bacillati</taxon>
        <taxon>Actinomycetota</taxon>
        <taxon>Actinomycetes</taxon>
        <taxon>Kitasatosporales</taxon>
        <taxon>Streptomycetaceae</taxon>
        <taxon>Streptomyces</taxon>
    </lineage>
</organism>
<feature type="compositionally biased region" description="Basic and acidic residues" evidence="1">
    <location>
        <begin position="1"/>
        <end position="21"/>
    </location>
</feature>
<sequence>MTDQKDHGEDRYDRARSDEPGAHSGAESQARERSVPGTASAEEGYLPEHGTTAGNPLEGVEATERTRDEPDDDGGSGRRRQAP</sequence>
<dbReference type="RefSeq" id="WP_055705601.1">
    <property type="nucleotide sequence ID" value="NZ_JBPJFI010000002.1"/>
</dbReference>
<evidence type="ECO:0000256" key="1">
    <source>
        <dbReference type="SAM" id="MobiDB-lite"/>
    </source>
</evidence>
<gene>
    <name evidence="2" type="ORF">FB563_7124</name>
</gene>
<dbReference type="OrthoDB" id="4325682at2"/>
<protein>
    <submittedName>
        <fullName evidence="2">Uncharacterized protein</fullName>
    </submittedName>
</protein>
<keyword evidence="3" id="KW-1185">Reference proteome</keyword>
<dbReference type="EMBL" id="VFNX01000003">
    <property type="protein sequence ID" value="TQK79962.1"/>
    <property type="molecule type" value="Genomic_DNA"/>
</dbReference>
<comment type="caution">
    <text evidence="2">The sequence shown here is derived from an EMBL/GenBank/DDBJ whole genome shotgun (WGS) entry which is preliminary data.</text>
</comment>
<name>A0A542SZJ6_9ACTN</name>
<dbReference type="Proteomes" id="UP000318103">
    <property type="component" value="Unassembled WGS sequence"/>
</dbReference>
<accession>A0A542SZJ6</accession>
<feature type="region of interest" description="Disordered" evidence="1">
    <location>
        <begin position="1"/>
        <end position="83"/>
    </location>
</feature>
<reference evidence="2 3" key="1">
    <citation type="submission" date="2019-06" db="EMBL/GenBank/DDBJ databases">
        <title>Sequencing the genomes of 1000 actinobacteria strains.</title>
        <authorList>
            <person name="Klenk H.-P."/>
        </authorList>
    </citation>
    <scope>NUCLEOTIDE SEQUENCE [LARGE SCALE GENOMIC DNA]</scope>
    <source>
        <strain evidence="2 3">DSM 41929</strain>
    </source>
</reference>
<evidence type="ECO:0000313" key="2">
    <source>
        <dbReference type="EMBL" id="TQK79962.1"/>
    </source>
</evidence>